<comment type="caution">
    <text evidence="4">The sequence shown here is derived from an EMBL/GenBank/DDBJ whole genome shotgun (WGS) entry which is preliminary data.</text>
</comment>
<proteinExistence type="predicted"/>
<dbReference type="InterPro" id="IPR036291">
    <property type="entry name" value="NAD(P)-bd_dom_sf"/>
</dbReference>
<evidence type="ECO:0000259" key="3">
    <source>
        <dbReference type="SMART" id="SM00829"/>
    </source>
</evidence>
<dbReference type="Gene3D" id="3.40.50.720">
    <property type="entry name" value="NAD(P)-binding Rossmann-like Domain"/>
    <property type="match status" value="1"/>
</dbReference>
<dbReference type="InterPro" id="IPR013154">
    <property type="entry name" value="ADH-like_N"/>
</dbReference>
<feature type="domain" description="Enoyl reductase (ER)" evidence="3">
    <location>
        <begin position="15"/>
        <end position="316"/>
    </location>
</feature>
<dbReference type="PANTHER" id="PTHR48106">
    <property type="entry name" value="QUINONE OXIDOREDUCTASE PIG3-RELATED"/>
    <property type="match status" value="1"/>
</dbReference>
<dbReference type="InterPro" id="IPR013149">
    <property type="entry name" value="ADH-like_C"/>
</dbReference>
<dbReference type="SUPFAM" id="SSF51735">
    <property type="entry name" value="NAD(P)-binding Rossmann-fold domains"/>
    <property type="match status" value="1"/>
</dbReference>
<protein>
    <submittedName>
        <fullName evidence="4">Alcohol dehydrogenase catalytic domain-containing protein</fullName>
    </submittedName>
</protein>
<evidence type="ECO:0000256" key="1">
    <source>
        <dbReference type="ARBA" id="ARBA00022857"/>
    </source>
</evidence>
<dbReference type="Pfam" id="PF08240">
    <property type="entry name" value="ADH_N"/>
    <property type="match status" value="1"/>
</dbReference>
<dbReference type="RefSeq" id="WP_253359982.1">
    <property type="nucleotide sequence ID" value="NZ_JAIULA010000007.1"/>
</dbReference>
<keyword evidence="2" id="KW-0560">Oxidoreductase</keyword>
<evidence type="ECO:0000256" key="2">
    <source>
        <dbReference type="ARBA" id="ARBA00023002"/>
    </source>
</evidence>
<evidence type="ECO:0000313" key="5">
    <source>
        <dbReference type="Proteomes" id="UP001139006"/>
    </source>
</evidence>
<sequence>MKKSFYFDSFGEPKKKIKHALFVVEALDEDEVLVEMRMFPVNPSDLVPITGAYAARIKLPKFIGYEGVGIVTAVGAKVPQKYLGKRVLPLRGEGTWQTLVKTKLEYIVEVPTKISDVDAARLYINPLTATLIVNRVLRIKSGTKILLDGGFSNLNFLFLQMLTKIGCQVDAIARSIESKVNLQTYGCQNVFSLNEFKANRSDKTYDYVIDSVGGKTGQAAFNATRKEGTFLSVGLLSGEQIDSKVFSQANKPKIELFYLRHWNAKLSNQAWHFMLQEIMTAVLQKKLLLSPNYAVHSIEKLENNLELLQLHIKVLIRCHPNNS</sequence>
<dbReference type="PANTHER" id="PTHR48106:SF2">
    <property type="entry name" value="ZN2+-BINDING DEHYDROGENASE"/>
    <property type="match status" value="1"/>
</dbReference>
<dbReference type="SMART" id="SM00829">
    <property type="entry name" value="PKS_ER"/>
    <property type="match status" value="1"/>
</dbReference>
<dbReference type="GO" id="GO:0070402">
    <property type="term" value="F:NADPH binding"/>
    <property type="evidence" value="ECO:0007669"/>
    <property type="project" value="TreeGrafter"/>
</dbReference>
<gene>
    <name evidence="4" type="ORF">LB941_04925</name>
</gene>
<dbReference type="SUPFAM" id="SSF50129">
    <property type="entry name" value="GroES-like"/>
    <property type="match status" value="1"/>
</dbReference>
<dbReference type="Proteomes" id="UP001139006">
    <property type="component" value="Unassembled WGS sequence"/>
</dbReference>
<dbReference type="AlphaFoldDB" id="A0A9X2JL96"/>
<dbReference type="InterPro" id="IPR020843">
    <property type="entry name" value="ER"/>
</dbReference>
<dbReference type="Pfam" id="PF00107">
    <property type="entry name" value="ADH_zinc_N"/>
    <property type="match status" value="1"/>
</dbReference>
<dbReference type="GO" id="GO:0016651">
    <property type="term" value="F:oxidoreductase activity, acting on NAD(P)H"/>
    <property type="evidence" value="ECO:0007669"/>
    <property type="project" value="TreeGrafter"/>
</dbReference>
<keyword evidence="1" id="KW-0521">NADP</keyword>
<accession>A0A9X2JL96</accession>
<dbReference type="Gene3D" id="3.90.180.10">
    <property type="entry name" value="Medium-chain alcohol dehydrogenases, catalytic domain"/>
    <property type="match status" value="1"/>
</dbReference>
<keyword evidence="5" id="KW-1185">Reference proteome</keyword>
<reference evidence="4 5" key="1">
    <citation type="journal article" date="2023" name="Int. J. Syst. Evol. Microbiol.">
        <title>Ligilactobacillus ubinensis sp. nov., a novel species isolated from the wild ferment of a durian fruit (Durio zibethinus).</title>
        <authorList>
            <person name="Heng Y.C."/>
            <person name="Menon N."/>
            <person name="Chen B."/>
            <person name="Loo B.Z.L."/>
            <person name="Wong G.W.J."/>
            <person name="Lim A.C.H."/>
            <person name="Silvaraju S."/>
            <person name="Kittelmann S."/>
        </authorList>
    </citation>
    <scope>NUCLEOTIDE SEQUENCE [LARGE SCALE GENOMIC DNA]</scope>
    <source>
        <strain evidence="4 5">WILCCON 0076</strain>
    </source>
</reference>
<organism evidence="4 5">
    <name type="scientific">Ligilactobacillus ubinensis</name>
    <dbReference type="NCBI Taxonomy" id="2876789"/>
    <lineage>
        <taxon>Bacteria</taxon>
        <taxon>Bacillati</taxon>
        <taxon>Bacillota</taxon>
        <taxon>Bacilli</taxon>
        <taxon>Lactobacillales</taxon>
        <taxon>Lactobacillaceae</taxon>
        <taxon>Ligilactobacillus</taxon>
    </lineage>
</organism>
<name>A0A9X2JL96_9LACO</name>
<dbReference type="EMBL" id="JAIULA010000007">
    <property type="protein sequence ID" value="MCP0886679.1"/>
    <property type="molecule type" value="Genomic_DNA"/>
</dbReference>
<evidence type="ECO:0000313" key="4">
    <source>
        <dbReference type="EMBL" id="MCP0886679.1"/>
    </source>
</evidence>
<dbReference type="InterPro" id="IPR011032">
    <property type="entry name" value="GroES-like_sf"/>
</dbReference>